<reference evidence="3" key="2">
    <citation type="submission" date="2013-12" db="EMBL/GenBank/DDBJ databases">
        <authorList>
            <person name="Yu Y."/>
            <person name="Lee S."/>
            <person name="de Baynast K."/>
            <person name="Wissotski M."/>
            <person name="Liu L."/>
            <person name="Talag J."/>
            <person name="Goicoechea J."/>
            <person name="Angelova A."/>
            <person name="Jetty R."/>
            <person name="Kudrna D."/>
            <person name="Golser W."/>
            <person name="Rivera L."/>
            <person name="Zhang J."/>
            <person name="Wing R."/>
        </authorList>
    </citation>
    <scope>NUCLEOTIDE SEQUENCE</scope>
</reference>
<sequence>MEDNNDEIMNEQNEAVQSQVSLPQDIQQTIISLLPGRTVLKFTSVCKFWRDCIKEPTFVDRHLKNSLRLHQSIAFFTSVDTSLVQMYLFDPATVNFKRTEPVLSSRFHMSGPCNGMVCAYDLKDSVEVLNPTTRKHLTLPASETVTQTYFLEYFLGYVHSTEMYKVVAICHCVRHLTFEVCTIGTQSWRKVRKSGEEELLKTTKAVVVNDKMHWLVLDDESSHFTRKILSFNLADETFLYRDVPDSVRDRDLELFEGEGRLCLLSMPCKGAEETASEIWLADSSGQVWVHLYSISPRPALGMKPFFLYKRKLFFGNQKRFIYIDLLDGRVCYIDVPSDESIISAGMFVESFVPNVPDKDLVNSMTLLNCEHQAKLSSRGSGPSSRTRSTCGVTRWSLAVVQASRRARETTNMVWNVYKGEARKIQDAL</sequence>
<evidence type="ECO:0000313" key="2">
    <source>
        <dbReference type="EnsemblPlants" id="LPERR02G06560.1"/>
    </source>
</evidence>
<feature type="domain" description="F-box" evidence="1">
    <location>
        <begin position="22"/>
        <end position="62"/>
    </location>
</feature>
<dbReference type="InterPro" id="IPR050796">
    <property type="entry name" value="SCF_F-box_component"/>
</dbReference>
<dbReference type="InterPro" id="IPR017451">
    <property type="entry name" value="F-box-assoc_interact_dom"/>
</dbReference>
<dbReference type="InterPro" id="IPR013187">
    <property type="entry name" value="F-box-assoc_dom_typ3"/>
</dbReference>
<dbReference type="Pfam" id="PF00646">
    <property type="entry name" value="F-box"/>
    <property type="match status" value="1"/>
</dbReference>
<reference evidence="2 3" key="1">
    <citation type="submission" date="2012-08" db="EMBL/GenBank/DDBJ databases">
        <title>Oryza genome evolution.</title>
        <authorList>
            <person name="Wing R.A."/>
        </authorList>
    </citation>
    <scope>NUCLEOTIDE SEQUENCE</scope>
</reference>
<keyword evidence="3" id="KW-1185">Reference proteome</keyword>
<protein>
    <recommendedName>
        <fullName evidence="1">F-box domain-containing protein</fullName>
    </recommendedName>
</protein>
<dbReference type="PANTHER" id="PTHR31672">
    <property type="entry name" value="BNACNNG10540D PROTEIN"/>
    <property type="match status" value="1"/>
</dbReference>
<dbReference type="HOGENOM" id="CLU_029578_0_0_1"/>
<dbReference type="STRING" id="77586.A0A0D9VDE9"/>
<dbReference type="PANTHER" id="PTHR31672:SF8">
    <property type="entry name" value="F-BOX DOMAIN-CONTAINING PROTEIN"/>
    <property type="match status" value="1"/>
</dbReference>
<dbReference type="EnsemblPlants" id="LPERR02G06560.1">
    <property type="protein sequence ID" value="LPERR02G06560.1"/>
    <property type="gene ID" value="LPERR02G06560"/>
</dbReference>
<dbReference type="Proteomes" id="UP000032180">
    <property type="component" value="Chromosome 2"/>
</dbReference>
<dbReference type="Pfam" id="PF08268">
    <property type="entry name" value="FBA_3"/>
    <property type="match status" value="1"/>
</dbReference>
<name>A0A0D9VDE9_9ORYZ</name>
<dbReference type="NCBIfam" id="TIGR01640">
    <property type="entry name" value="F_box_assoc_1"/>
    <property type="match status" value="1"/>
</dbReference>
<dbReference type="SUPFAM" id="SSF81383">
    <property type="entry name" value="F-box domain"/>
    <property type="match status" value="1"/>
</dbReference>
<evidence type="ECO:0000259" key="1">
    <source>
        <dbReference type="SMART" id="SM00256"/>
    </source>
</evidence>
<evidence type="ECO:0000313" key="3">
    <source>
        <dbReference type="Proteomes" id="UP000032180"/>
    </source>
</evidence>
<dbReference type="InterPro" id="IPR001810">
    <property type="entry name" value="F-box_dom"/>
</dbReference>
<accession>A0A0D9VDE9</accession>
<dbReference type="SMART" id="SM00256">
    <property type="entry name" value="FBOX"/>
    <property type="match status" value="1"/>
</dbReference>
<dbReference type="Gramene" id="LPERR02G06560.1">
    <property type="protein sequence ID" value="LPERR02G06560.1"/>
    <property type="gene ID" value="LPERR02G06560"/>
</dbReference>
<dbReference type="AlphaFoldDB" id="A0A0D9VDE9"/>
<organism evidence="2 3">
    <name type="scientific">Leersia perrieri</name>
    <dbReference type="NCBI Taxonomy" id="77586"/>
    <lineage>
        <taxon>Eukaryota</taxon>
        <taxon>Viridiplantae</taxon>
        <taxon>Streptophyta</taxon>
        <taxon>Embryophyta</taxon>
        <taxon>Tracheophyta</taxon>
        <taxon>Spermatophyta</taxon>
        <taxon>Magnoliopsida</taxon>
        <taxon>Liliopsida</taxon>
        <taxon>Poales</taxon>
        <taxon>Poaceae</taxon>
        <taxon>BOP clade</taxon>
        <taxon>Oryzoideae</taxon>
        <taxon>Oryzeae</taxon>
        <taxon>Oryzinae</taxon>
        <taxon>Leersia</taxon>
    </lineage>
</organism>
<reference evidence="2" key="3">
    <citation type="submission" date="2015-04" db="UniProtKB">
        <authorList>
            <consortium name="EnsemblPlants"/>
        </authorList>
    </citation>
    <scope>IDENTIFICATION</scope>
</reference>
<dbReference type="InterPro" id="IPR036047">
    <property type="entry name" value="F-box-like_dom_sf"/>
</dbReference>
<dbReference type="Gene3D" id="1.20.1280.50">
    <property type="match status" value="1"/>
</dbReference>
<dbReference type="eggNOG" id="ENOG502QS4I">
    <property type="taxonomic scope" value="Eukaryota"/>
</dbReference>
<proteinExistence type="predicted"/>